<keyword evidence="3" id="KW-1185">Reference proteome</keyword>
<dbReference type="AlphaFoldDB" id="A0A6N9NN12"/>
<organism evidence="2 3">
    <name type="scientific">Acidiluteibacter ferrifornacis</name>
    <dbReference type="NCBI Taxonomy" id="2692424"/>
    <lineage>
        <taxon>Bacteria</taxon>
        <taxon>Pseudomonadati</taxon>
        <taxon>Bacteroidota</taxon>
        <taxon>Flavobacteriia</taxon>
        <taxon>Flavobacteriales</taxon>
        <taxon>Cryomorphaceae</taxon>
        <taxon>Acidiluteibacter</taxon>
    </lineage>
</organism>
<dbReference type="Proteomes" id="UP000470771">
    <property type="component" value="Unassembled WGS sequence"/>
</dbReference>
<keyword evidence="1" id="KW-0732">Signal</keyword>
<proteinExistence type="predicted"/>
<dbReference type="EMBL" id="WWNE01000018">
    <property type="protein sequence ID" value="NBG67353.1"/>
    <property type="molecule type" value="Genomic_DNA"/>
</dbReference>
<protein>
    <recommendedName>
        <fullName evidence="4">MORN repeat variant</fullName>
    </recommendedName>
</protein>
<dbReference type="Pfam" id="PF07661">
    <property type="entry name" value="MORN_2"/>
    <property type="match status" value="2"/>
</dbReference>
<dbReference type="InterPro" id="IPR011652">
    <property type="entry name" value="MORN_2"/>
</dbReference>
<reference evidence="2 3" key="1">
    <citation type="submission" date="2019-12" db="EMBL/GenBank/DDBJ databases">
        <authorList>
            <person name="Zhao J."/>
        </authorList>
    </citation>
    <scope>NUCLEOTIDE SEQUENCE [LARGE SCALE GENOMIC DNA]</scope>
    <source>
        <strain evidence="2 3">S-15</strain>
    </source>
</reference>
<dbReference type="RefSeq" id="WP_160634302.1">
    <property type="nucleotide sequence ID" value="NZ_WWNE01000018.1"/>
</dbReference>
<feature type="chain" id="PRO_5026798018" description="MORN repeat variant" evidence="1">
    <location>
        <begin position="24"/>
        <end position="144"/>
    </location>
</feature>
<feature type="signal peptide" evidence="1">
    <location>
        <begin position="1"/>
        <end position="23"/>
    </location>
</feature>
<evidence type="ECO:0000256" key="1">
    <source>
        <dbReference type="SAM" id="SignalP"/>
    </source>
</evidence>
<name>A0A6N9NN12_9FLAO</name>
<comment type="caution">
    <text evidence="2">The sequence shown here is derived from an EMBL/GenBank/DDBJ whole genome shotgun (WGS) entry which is preliminary data.</text>
</comment>
<evidence type="ECO:0000313" key="3">
    <source>
        <dbReference type="Proteomes" id="UP000470771"/>
    </source>
</evidence>
<evidence type="ECO:0008006" key="4">
    <source>
        <dbReference type="Google" id="ProtNLM"/>
    </source>
</evidence>
<sequence length="144" mass="16844">MKPLNSLLLLILLFAFMNGKSQEAEISINGKPLDTTYFKNGNIEKINYQFRQEKSFYESGQLKMIITDQGSRSYSEKGQLIYQSISQNPHVNSITEWYENGNLKAQGTRVWKYNKNTNEGNWVNSDDWMYWNKKGKEKQPTTKN</sequence>
<evidence type="ECO:0000313" key="2">
    <source>
        <dbReference type="EMBL" id="NBG67353.1"/>
    </source>
</evidence>
<gene>
    <name evidence="2" type="ORF">GQN54_14590</name>
</gene>
<accession>A0A6N9NN12</accession>